<keyword evidence="2" id="KW-1185">Reference proteome</keyword>
<reference evidence="1 2" key="1">
    <citation type="submission" date="2015-03" db="EMBL/GenBank/DDBJ databases">
        <title>Genome sequence of Tenacibaculum sp. S2-2, isolated from intestinal microbiota of sea cucumber, Apostichopus japonicas.</title>
        <authorList>
            <person name="Shao Z."/>
            <person name="Wang L."/>
            <person name="Li X."/>
        </authorList>
    </citation>
    <scope>NUCLEOTIDE SEQUENCE [LARGE SCALE GENOMIC DNA]</scope>
    <source>
        <strain evidence="1 2">S2-2</strain>
    </source>
</reference>
<organism evidence="1 2">
    <name type="scientific">Tenacibaculum holothuriorum</name>
    <dbReference type="NCBI Taxonomy" id="1635173"/>
    <lineage>
        <taxon>Bacteria</taxon>
        <taxon>Pseudomonadati</taxon>
        <taxon>Bacteroidota</taxon>
        <taxon>Flavobacteriia</taxon>
        <taxon>Flavobacteriales</taxon>
        <taxon>Flavobacteriaceae</taxon>
        <taxon>Tenacibaculum</taxon>
    </lineage>
</organism>
<dbReference type="Proteomes" id="UP000194221">
    <property type="component" value="Unassembled WGS sequence"/>
</dbReference>
<gene>
    <name evidence="1" type="ORF">WH52_08480</name>
</gene>
<name>A0A1Y2PC47_9FLAO</name>
<dbReference type="EMBL" id="LAPZ01000005">
    <property type="protein sequence ID" value="OSY88054.1"/>
    <property type="molecule type" value="Genomic_DNA"/>
</dbReference>
<protein>
    <submittedName>
        <fullName evidence="1">Uncharacterized protein</fullName>
    </submittedName>
</protein>
<evidence type="ECO:0000313" key="2">
    <source>
        <dbReference type="Proteomes" id="UP000194221"/>
    </source>
</evidence>
<dbReference type="STRING" id="1635173.WH52_08480"/>
<dbReference type="AlphaFoldDB" id="A0A1Y2PC47"/>
<comment type="caution">
    <text evidence="1">The sequence shown here is derived from an EMBL/GenBank/DDBJ whole genome shotgun (WGS) entry which is preliminary data.</text>
</comment>
<proteinExistence type="predicted"/>
<dbReference type="InParanoid" id="A0A1Y2PC47"/>
<accession>A0A1Y2PC47</accession>
<sequence>MATQICPKCKVDSFYWKVDEDESLLTIWVCGNCNYRAFENESDERNCSKCEKKTESKLMDNKKEYWWCSNCNTIEIIKTAPNNV</sequence>
<evidence type="ECO:0000313" key="1">
    <source>
        <dbReference type="EMBL" id="OSY88054.1"/>
    </source>
</evidence>